<reference evidence="2" key="1">
    <citation type="submission" date="2022-09" db="EMBL/GenBank/DDBJ databases">
        <title>Enrichment on poylsaccharides allowed isolation of novel metabolic and taxonomic groups of Haloarchaea.</title>
        <authorList>
            <person name="Sorokin D.Y."/>
            <person name="Elcheninov A.G."/>
            <person name="Khizhniak T.V."/>
            <person name="Kolganova T.V."/>
            <person name="Kublanov I.V."/>
        </authorList>
    </citation>
    <scope>NUCLEOTIDE SEQUENCE</scope>
    <source>
        <strain evidence="2">AArc-xg1-1</strain>
    </source>
</reference>
<keyword evidence="1" id="KW-0472">Membrane</keyword>
<evidence type="ECO:0000313" key="2">
    <source>
        <dbReference type="EMBL" id="MCU4740667.1"/>
    </source>
</evidence>
<gene>
    <name evidence="2" type="ORF">OB960_04545</name>
</gene>
<keyword evidence="1" id="KW-0812">Transmembrane</keyword>
<protein>
    <submittedName>
        <fullName evidence="2">Uncharacterized protein</fullName>
    </submittedName>
</protein>
<evidence type="ECO:0000256" key="1">
    <source>
        <dbReference type="SAM" id="Phobius"/>
    </source>
</evidence>
<sequence>MGEDRLGGLLDKTHRNAVLGWLVTLLLAGLSIRYALEGSYRWFVFTGFAVALVLVPAVRFRDRW</sequence>
<feature type="transmembrane region" description="Helical" evidence="1">
    <location>
        <begin position="42"/>
        <end position="60"/>
    </location>
</feature>
<proteinExistence type="predicted"/>
<accession>A0AAP2YW96</accession>
<name>A0AAP2YW96_9EURY</name>
<dbReference type="AlphaFoldDB" id="A0AAP2YW96"/>
<keyword evidence="1" id="KW-1133">Transmembrane helix</keyword>
<organism evidence="2 3">
    <name type="scientific">Natronoglomus mannanivorans</name>
    <dbReference type="NCBI Taxonomy" id="2979990"/>
    <lineage>
        <taxon>Archaea</taxon>
        <taxon>Methanobacteriati</taxon>
        <taxon>Methanobacteriota</taxon>
        <taxon>Stenosarchaea group</taxon>
        <taxon>Halobacteria</taxon>
        <taxon>Halobacteriales</taxon>
        <taxon>Natrialbaceae</taxon>
        <taxon>Natronoglomus</taxon>
    </lineage>
</organism>
<dbReference type="EMBL" id="JAOPKA010000002">
    <property type="protein sequence ID" value="MCU4740667.1"/>
    <property type="molecule type" value="Genomic_DNA"/>
</dbReference>
<evidence type="ECO:0000313" key="3">
    <source>
        <dbReference type="Proteomes" id="UP001321018"/>
    </source>
</evidence>
<dbReference type="Proteomes" id="UP001321018">
    <property type="component" value="Unassembled WGS sequence"/>
</dbReference>
<feature type="transmembrane region" description="Helical" evidence="1">
    <location>
        <begin position="18"/>
        <end position="36"/>
    </location>
</feature>
<comment type="caution">
    <text evidence="2">The sequence shown here is derived from an EMBL/GenBank/DDBJ whole genome shotgun (WGS) entry which is preliminary data.</text>
</comment>